<accession>A0A2H0BV37</accession>
<gene>
    <name evidence="1" type="ORF">COW99_04145</name>
</gene>
<proteinExistence type="predicted"/>
<comment type="caution">
    <text evidence="1">The sequence shown here is derived from an EMBL/GenBank/DDBJ whole genome shotgun (WGS) entry which is preliminary data.</text>
</comment>
<evidence type="ECO:0000313" key="2">
    <source>
        <dbReference type="Proteomes" id="UP000231246"/>
    </source>
</evidence>
<dbReference type="Proteomes" id="UP000231246">
    <property type="component" value="Unassembled WGS sequence"/>
</dbReference>
<organism evidence="1 2">
    <name type="scientific">Candidatus Roizmanbacteria bacterium CG22_combo_CG10-13_8_21_14_all_38_20</name>
    <dbReference type="NCBI Taxonomy" id="1974862"/>
    <lineage>
        <taxon>Bacteria</taxon>
        <taxon>Candidatus Roizmaniibacteriota</taxon>
    </lineage>
</organism>
<dbReference type="EMBL" id="PCTA01000026">
    <property type="protein sequence ID" value="PIP61464.1"/>
    <property type="molecule type" value="Genomic_DNA"/>
</dbReference>
<dbReference type="AlphaFoldDB" id="A0A2H0BV37"/>
<name>A0A2H0BV37_9BACT</name>
<protein>
    <submittedName>
        <fullName evidence="1">Uncharacterized protein</fullName>
    </submittedName>
</protein>
<sequence>MGCYLLKQGFEVKFHIVDVEIFDRSWSKLSSGQLVHKLGERLQHISHTRYDKTAFEIIFDGYVSFIKSGGLIVLPIIDEIYLVKQLMMGPIIAIVNYNFFNNNSKYK</sequence>
<reference evidence="1 2" key="1">
    <citation type="submission" date="2017-09" db="EMBL/GenBank/DDBJ databases">
        <title>Depth-based differentiation of microbial function through sediment-hosted aquifers and enrichment of novel symbionts in the deep terrestrial subsurface.</title>
        <authorList>
            <person name="Probst A.J."/>
            <person name="Ladd B."/>
            <person name="Jarett J.K."/>
            <person name="Geller-Mcgrath D.E."/>
            <person name="Sieber C.M."/>
            <person name="Emerson J.B."/>
            <person name="Anantharaman K."/>
            <person name="Thomas B.C."/>
            <person name="Malmstrom R."/>
            <person name="Stieglmeier M."/>
            <person name="Klingl A."/>
            <person name="Woyke T."/>
            <person name="Ryan C.M."/>
            <person name="Banfield J.F."/>
        </authorList>
    </citation>
    <scope>NUCLEOTIDE SEQUENCE [LARGE SCALE GENOMIC DNA]</scope>
    <source>
        <strain evidence="1">CG22_combo_CG10-13_8_21_14_all_38_20</strain>
    </source>
</reference>
<evidence type="ECO:0000313" key="1">
    <source>
        <dbReference type="EMBL" id="PIP61464.1"/>
    </source>
</evidence>